<proteinExistence type="inferred from homology"/>
<organism evidence="18 19">
    <name type="scientific">Campylobacter avium LMG 24591</name>
    <dbReference type="NCBI Taxonomy" id="522484"/>
    <lineage>
        <taxon>Bacteria</taxon>
        <taxon>Pseudomonadati</taxon>
        <taxon>Campylobacterota</taxon>
        <taxon>Epsilonproteobacteria</taxon>
        <taxon>Campylobacterales</taxon>
        <taxon>Campylobacteraceae</taxon>
        <taxon>Campylobacter</taxon>
    </lineage>
</organism>
<evidence type="ECO:0000256" key="1">
    <source>
        <dbReference type="ARBA" id="ARBA00003850"/>
    </source>
</evidence>
<evidence type="ECO:0000256" key="7">
    <source>
        <dbReference type="ARBA" id="ARBA00022833"/>
    </source>
</evidence>
<dbReference type="GO" id="GO:0051287">
    <property type="term" value="F:NAD binding"/>
    <property type="evidence" value="ECO:0007669"/>
    <property type="project" value="InterPro"/>
</dbReference>
<dbReference type="InterPro" id="IPR022695">
    <property type="entry name" value="Histidinol_DH_monofunct"/>
</dbReference>
<feature type="binding site" evidence="12 16">
    <location>
        <position position="416"/>
    </location>
    <ligand>
        <name>Zn(2+)</name>
        <dbReference type="ChEBI" id="CHEBI:29105"/>
    </ligand>
</feature>
<feature type="binding site" evidence="12 16">
    <location>
        <position position="256"/>
    </location>
    <ligand>
        <name>Zn(2+)</name>
        <dbReference type="ChEBI" id="CHEBI:29105"/>
    </ligand>
</feature>
<dbReference type="InterPro" id="IPR012131">
    <property type="entry name" value="Hstdl_DH"/>
</dbReference>
<dbReference type="InterPro" id="IPR001692">
    <property type="entry name" value="Histidinol_DH_CS"/>
</dbReference>
<evidence type="ECO:0000256" key="17">
    <source>
        <dbReference type="RuleBase" id="RU004175"/>
    </source>
</evidence>
<dbReference type="FunFam" id="3.40.50.1980:FF:000001">
    <property type="entry name" value="Histidinol dehydrogenase"/>
    <property type="match status" value="1"/>
</dbReference>
<keyword evidence="9 12" id="KW-0520">NAD</keyword>
<evidence type="ECO:0000256" key="8">
    <source>
        <dbReference type="ARBA" id="ARBA00023002"/>
    </source>
</evidence>
<evidence type="ECO:0000256" key="10">
    <source>
        <dbReference type="ARBA" id="ARBA00023102"/>
    </source>
</evidence>
<comment type="similarity">
    <text evidence="3 12 13 17">Belongs to the histidinol dehydrogenase family.</text>
</comment>
<keyword evidence="8 12" id="KW-0560">Oxidoreductase</keyword>
<comment type="catalytic activity">
    <reaction evidence="11 12">
        <text>L-histidinol + 2 NAD(+) + H2O = L-histidine + 2 NADH + 3 H(+)</text>
        <dbReference type="Rhea" id="RHEA:20641"/>
        <dbReference type="ChEBI" id="CHEBI:15377"/>
        <dbReference type="ChEBI" id="CHEBI:15378"/>
        <dbReference type="ChEBI" id="CHEBI:57540"/>
        <dbReference type="ChEBI" id="CHEBI:57595"/>
        <dbReference type="ChEBI" id="CHEBI:57699"/>
        <dbReference type="ChEBI" id="CHEBI:57945"/>
        <dbReference type="EC" id="1.1.1.23"/>
    </reaction>
</comment>
<keyword evidence="10 12" id="KW-0368">Histidine biosynthesis</keyword>
<keyword evidence="6 12" id="KW-0479">Metal-binding</keyword>
<dbReference type="UniPathway" id="UPA00031">
    <property type="reaction ID" value="UER00014"/>
</dbReference>
<dbReference type="FunFam" id="1.20.5.1300:FF:000001">
    <property type="entry name" value="Histidine biosynthesis trifunctional protein"/>
    <property type="match status" value="1"/>
</dbReference>
<evidence type="ECO:0000256" key="11">
    <source>
        <dbReference type="ARBA" id="ARBA00049489"/>
    </source>
</evidence>
<dbReference type="GO" id="GO:0008270">
    <property type="term" value="F:zinc ion binding"/>
    <property type="evidence" value="ECO:0007669"/>
    <property type="project" value="UniProtKB-UniRule"/>
</dbReference>
<dbReference type="KEGG" id="cavi:CAV_0208"/>
<reference evidence="18 19" key="1">
    <citation type="submission" date="2017-07" db="EMBL/GenBank/DDBJ databases">
        <title>Analysis of two Campylobacter avium genomes and identification of a novel hippuricase gene.</title>
        <authorList>
            <person name="Miller W.G."/>
            <person name="Chapman M.H."/>
            <person name="Yee E."/>
            <person name="Revez J."/>
            <person name="Bono J.L."/>
            <person name="Rossi M."/>
        </authorList>
    </citation>
    <scope>NUCLEOTIDE SEQUENCE [LARGE SCALE GENOMIC DNA]</scope>
    <source>
        <strain evidence="18 19">LMG 24591</strain>
    </source>
</reference>
<dbReference type="EC" id="1.1.1.23" evidence="4 12"/>
<evidence type="ECO:0000256" key="6">
    <source>
        <dbReference type="ARBA" id="ARBA00022723"/>
    </source>
</evidence>
<evidence type="ECO:0000313" key="18">
    <source>
        <dbReference type="EMBL" id="ASQ29880.1"/>
    </source>
</evidence>
<feature type="binding site" evidence="12 16">
    <location>
        <position position="259"/>
    </location>
    <ligand>
        <name>Zn(2+)</name>
        <dbReference type="ChEBI" id="CHEBI:29105"/>
    </ligand>
</feature>
<feature type="binding site" evidence="12 15">
    <location>
        <position position="411"/>
    </location>
    <ligand>
        <name>substrate</name>
    </ligand>
</feature>
<feature type="active site" description="Proton acceptor" evidence="12 14">
    <location>
        <position position="324"/>
    </location>
</feature>
<keyword evidence="19" id="KW-1185">Reference proteome</keyword>
<dbReference type="GO" id="GO:0005829">
    <property type="term" value="C:cytosol"/>
    <property type="evidence" value="ECO:0007669"/>
    <property type="project" value="TreeGrafter"/>
</dbReference>
<evidence type="ECO:0000256" key="16">
    <source>
        <dbReference type="PIRSR" id="PIRSR000099-4"/>
    </source>
</evidence>
<protein>
    <recommendedName>
        <fullName evidence="4 12">Histidinol dehydrogenase</fullName>
        <shortName evidence="12">HDH</shortName>
        <ecNumber evidence="4 12">1.1.1.23</ecNumber>
    </recommendedName>
</protein>
<name>A0A222MW76_9BACT</name>
<comment type="function">
    <text evidence="1 12">Catalyzes the sequential NAD-dependent oxidations of L-histidinol to L-histidinaldehyde and then to L-histidine.</text>
</comment>
<dbReference type="AlphaFoldDB" id="A0A222MW76"/>
<feature type="binding site" evidence="12 15">
    <location>
        <position position="324"/>
    </location>
    <ligand>
        <name>substrate</name>
    </ligand>
</feature>
<accession>A0A222MW76</accession>
<dbReference type="InterPro" id="IPR016161">
    <property type="entry name" value="Ald_DH/histidinol_DH"/>
</dbReference>
<evidence type="ECO:0000256" key="4">
    <source>
        <dbReference type="ARBA" id="ARBA00012965"/>
    </source>
</evidence>
<feature type="binding site" evidence="12 15">
    <location>
        <position position="357"/>
    </location>
    <ligand>
        <name>substrate</name>
    </ligand>
</feature>
<dbReference type="Pfam" id="PF00815">
    <property type="entry name" value="Histidinol_dh"/>
    <property type="match status" value="1"/>
</dbReference>
<evidence type="ECO:0000256" key="14">
    <source>
        <dbReference type="PIRSR" id="PIRSR000099-1"/>
    </source>
</evidence>
<dbReference type="EMBL" id="CP022347">
    <property type="protein sequence ID" value="ASQ29880.1"/>
    <property type="molecule type" value="Genomic_DNA"/>
</dbReference>
<evidence type="ECO:0000256" key="13">
    <source>
        <dbReference type="PIRNR" id="PIRNR000099"/>
    </source>
</evidence>
<dbReference type="GO" id="GO:0000105">
    <property type="term" value="P:L-histidine biosynthetic process"/>
    <property type="evidence" value="ECO:0007669"/>
    <property type="project" value="UniProtKB-UniRule"/>
</dbReference>
<dbReference type="Gene3D" id="3.40.50.1980">
    <property type="entry name" value="Nitrogenase molybdenum iron protein domain"/>
    <property type="match status" value="2"/>
</dbReference>
<dbReference type="SUPFAM" id="SSF53720">
    <property type="entry name" value="ALDH-like"/>
    <property type="match status" value="1"/>
</dbReference>
<evidence type="ECO:0000256" key="15">
    <source>
        <dbReference type="PIRSR" id="PIRSR000099-3"/>
    </source>
</evidence>
<comment type="pathway">
    <text evidence="2 12">Amino-acid biosynthesis; L-histidine biosynthesis; L-histidine from 5-phospho-alpha-D-ribose 1-diphosphate: step 9/9.</text>
</comment>
<comment type="caution">
    <text evidence="12">Lacks conserved residue(s) required for the propagation of feature annotation.</text>
</comment>
<dbReference type="RefSeq" id="WP_094324672.1">
    <property type="nucleotide sequence ID" value="NZ_CP022347.1"/>
</dbReference>
<evidence type="ECO:0000256" key="5">
    <source>
        <dbReference type="ARBA" id="ARBA00022605"/>
    </source>
</evidence>
<feature type="binding site" evidence="12 15">
    <location>
        <position position="416"/>
    </location>
    <ligand>
        <name>substrate</name>
    </ligand>
</feature>
<dbReference type="PANTHER" id="PTHR21256">
    <property type="entry name" value="HISTIDINOL DEHYDROGENASE HDH"/>
    <property type="match status" value="1"/>
</dbReference>
<dbReference type="PANTHER" id="PTHR21256:SF2">
    <property type="entry name" value="HISTIDINE BIOSYNTHESIS TRIFUNCTIONAL PROTEIN"/>
    <property type="match status" value="1"/>
</dbReference>
<feature type="binding site" evidence="12 16">
    <location>
        <position position="357"/>
    </location>
    <ligand>
        <name>Zn(2+)</name>
        <dbReference type="ChEBI" id="CHEBI:29105"/>
    </ligand>
</feature>
<sequence>MKILEYKNLSENEKIQALKRPAIKAKDDIVKICKELIADVRQRGDKALIEQALNFDKVEISSIKVSKDEIQNASKRLSKDLKEAIKTAYNNIHSFHKAQEFKSITVNTMPGVKCELVSRPIDSVGLYIPGGLAPLLSTTLMLAIPAKIAKCKRIVLASPAKIDDAILYCAKLCGVDEVYQMGGAGAVAALAYGSESVKKVDKIFGPGNAFVTAAKSLVSADIDGCAIDMQAGPSEVLVIADDEANVSFVASDLLSQAEHGADSQVILLCLSMNFAKALIKELEKQLSILPRKEIASKAIENSRIIIVKDLNEALEVSNAYAPEHLILQCKEPRKLVPLVKHAGSVFLGEFAPESMGDYASGTNHVLPTYGLTRVNSSLSLSDFYKKMTVQELSKNGFKRLAKTVEILAQAEQLQAHKNAVSIRLKSLNA</sequence>
<dbReference type="HAMAP" id="MF_01024">
    <property type="entry name" value="HisD"/>
    <property type="match status" value="1"/>
</dbReference>
<comment type="cofactor">
    <cofactor evidence="12 16">
        <name>Zn(2+)</name>
        <dbReference type="ChEBI" id="CHEBI:29105"/>
    </cofactor>
    <text evidence="12 16">Binds 1 zinc ion per subunit.</text>
</comment>
<evidence type="ECO:0000256" key="3">
    <source>
        <dbReference type="ARBA" id="ARBA00010178"/>
    </source>
</evidence>
<keyword evidence="7 12" id="KW-0862">Zinc</keyword>
<dbReference type="FunFam" id="3.40.50.1980:FF:000002">
    <property type="entry name" value="Histidinol dehydrogenase, chloroplastic"/>
    <property type="match status" value="1"/>
</dbReference>
<evidence type="ECO:0000256" key="2">
    <source>
        <dbReference type="ARBA" id="ARBA00004940"/>
    </source>
</evidence>
<gene>
    <name evidence="12 18" type="primary">hisD</name>
    <name evidence="18" type="ORF">CAV_0208</name>
</gene>
<keyword evidence="5 12" id="KW-0028">Amino-acid biosynthesis</keyword>
<feature type="active site" description="Proton acceptor" evidence="12 14">
    <location>
        <position position="323"/>
    </location>
</feature>
<dbReference type="PRINTS" id="PR00083">
    <property type="entry name" value="HOLDHDRGNASE"/>
</dbReference>
<dbReference type="CDD" id="cd06572">
    <property type="entry name" value="Histidinol_dh"/>
    <property type="match status" value="1"/>
</dbReference>
<feature type="binding site" evidence="12 15">
    <location>
        <position position="259"/>
    </location>
    <ligand>
        <name>substrate</name>
    </ligand>
</feature>
<dbReference type="PIRSF" id="PIRSF000099">
    <property type="entry name" value="Histidinol_dh"/>
    <property type="match status" value="1"/>
</dbReference>
<evidence type="ECO:0000313" key="19">
    <source>
        <dbReference type="Proteomes" id="UP000201169"/>
    </source>
</evidence>
<dbReference type="NCBIfam" id="TIGR00069">
    <property type="entry name" value="hisD"/>
    <property type="match status" value="1"/>
</dbReference>
<dbReference type="PROSITE" id="PS00611">
    <property type="entry name" value="HISOL_DEHYDROGENASE"/>
    <property type="match status" value="1"/>
</dbReference>
<dbReference type="Proteomes" id="UP000201169">
    <property type="component" value="Chromosome"/>
</dbReference>
<dbReference type="Gene3D" id="1.20.5.1300">
    <property type="match status" value="1"/>
</dbReference>
<evidence type="ECO:0000256" key="9">
    <source>
        <dbReference type="ARBA" id="ARBA00023027"/>
    </source>
</evidence>
<feature type="binding site" evidence="12 15">
    <location>
        <position position="256"/>
    </location>
    <ligand>
        <name>substrate</name>
    </ligand>
</feature>
<dbReference type="OrthoDB" id="9805269at2"/>
<evidence type="ECO:0000256" key="12">
    <source>
        <dbReference type="HAMAP-Rule" id="MF_01024"/>
    </source>
</evidence>
<dbReference type="GO" id="GO:0004399">
    <property type="term" value="F:histidinol dehydrogenase activity"/>
    <property type="evidence" value="ECO:0007669"/>
    <property type="project" value="UniProtKB-UniRule"/>
</dbReference>
<feature type="binding site" evidence="12 15">
    <location>
        <position position="234"/>
    </location>
    <ligand>
        <name>substrate</name>
    </ligand>
</feature>